<evidence type="ECO:0000256" key="2">
    <source>
        <dbReference type="SAM" id="Phobius"/>
    </source>
</evidence>
<feature type="transmembrane region" description="Helical" evidence="2">
    <location>
        <begin position="356"/>
        <end position="378"/>
    </location>
</feature>
<protein>
    <submittedName>
        <fullName evidence="3">Uncharacterized protein</fullName>
    </submittedName>
</protein>
<dbReference type="OrthoDB" id="10558707at2759"/>
<keyword evidence="2" id="KW-0812">Transmembrane</keyword>
<dbReference type="Proteomes" id="UP000823405">
    <property type="component" value="Unassembled WGS sequence"/>
</dbReference>
<feature type="compositionally biased region" description="Pro residues" evidence="1">
    <location>
        <begin position="557"/>
        <end position="567"/>
    </location>
</feature>
<keyword evidence="4" id="KW-1185">Reference proteome</keyword>
<evidence type="ECO:0000313" key="3">
    <source>
        <dbReference type="EMBL" id="KAG0290039.1"/>
    </source>
</evidence>
<feature type="compositionally biased region" description="Basic and acidic residues" evidence="1">
    <location>
        <begin position="415"/>
        <end position="436"/>
    </location>
</feature>
<gene>
    <name evidence="3" type="ORF">BGZ97_006289</name>
</gene>
<keyword evidence="2" id="KW-1133">Transmembrane helix</keyword>
<sequence length="581" mass="62077">MTSPIPSYSNPCMAPTKDNSTVYLVGSPNNGSSALNVHIINITNISAPVLTRFASSVQSESASWENYTAPWKYSAPKMCTTFLGASPAFYDTLFIQQLGLYSSWNTNFQPINGTILRPTKFTGTAYISKQAFSFVGQAGDNAWTLALNNRTDTKYPWSFTQWDASGYAIQNLNPILSVLNPLLTVGTYTVGPSAPAKGHFIIFDKLGAGVILPTTSNDIKTAVGARVTFLDPRPVDMSEIKLTADAFYTNMETGAYLLDKAQDGTVSTYYIDPSASDTLQRIPTPQKVPRFSSAMAAATAGSQIVLYSTTDSGPAQIHLLNTKTNEWSGPDLVIPASDPSPTAGISVDQGNTSTNLGAIIGGAVGGMALLAVGVLLYVRRRRHRNSENNSDNCDSSKSDSGNDNIKNSSSNNKATDGKSHNIDDKDIRPTELDARSPEGAPLPGNHPQFPPGAPPGYGQAYGYNYGHEGDLAVPLAGPQVFLPNPQRYGSAMYPAQSNAYHDYISPNIDHQPLQAFADGDKAEIDSNASDIVVPDVPSFGDKAEIDSSDDFVSLAPNKPPPPPPTIPSRPTDYASYSLVHS</sequence>
<feature type="region of interest" description="Disordered" evidence="1">
    <location>
        <begin position="533"/>
        <end position="581"/>
    </location>
</feature>
<feature type="compositionally biased region" description="Low complexity" evidence="1">
    <location>
        <begin position="387"/>
        <end position="413"/>
    </location>
</feature>
<accession>A0A9P6UER3</accession>
<organism evidence="3 4">
    <name type="scientific">Linnemannia gamsii</name>
    <dbReference type="NCBI Taxonomy" id="64522"/>
    <lineage>
        <taxon>Eukaryota</taxon>
        <taxon>Fungi</taxon>
        <taxon>Fungi incertae sedis</taxon>
        <taxon>Mucoromycota</taxon>
        <taxon>Mortierellomycotina</taxon>
        <taxon>Mortierellomycetes</taxon>
        <taxon>Mortierellales</taxon>
        <taxon>Mortierellaceae</taxon>
        <taxon>Linnemannia</taxon>
    </lineage>
</organism>
<dbReference type="AlphaFoldDB" id="A0A9P6UER3"/>
<proteinExistence type="predicted"/>
<reference evidence="3" key="1">
    <citation type="journal article" date="2020" name="Fungal Divers.">
        <title>Resolving the Mortierellaceae phylogeny through synthesis of multi-gene phylogenetics and phylogenomics.</title>
        <authorList>
            <person name="Vandepol N."/>
            <person name="Liber J."/>
            <person name="Desiro A."/>
            <person name="Na H."/>
            <person name="Kennedy M."/>
            <person name="Barry K."/>
            <person name="Grigoriev I.V."/>
            <person name="Miller A.N."/>
            <person name="O'Donnell K."/>
            <person name="Stajich J.E."/>
            <person name="Bonito G."/>
        </authorList>
    </citation>
    <scope>NUCLEOTIDE SEQUENCE</scope>
    <source>
        <strain evidence="3">NVP60</strain>
    </source>
</reference>
<keyword evidence="2" id="KW-0472">Membrane</keyword>
<comment type="caution">
    <text evidence="3">The sequence shown here is derived from an EMBL/GenBank/DDBJ whole genome shotgun (WGS) entry which is preliminary data.</text>
</comment>
<evidence type="ECO:0000313" key="4">
    <source>
        <dbReference type="Proteomes" id="UP000823405"/>
    </source>
</evidence>
<feature type="region of interest" description="Disordered" evidence="1">
    <location>
        <begin position="385"/>
        <end position="461"/>
    </location>
</feature>
<name>A0A9P6UER3_9FUNG</name>
<evidence type="ECO:0000256" key="1">
    <source>
        <dbReference type="SAM" id="MobiDB-lite"/>
    </source>
</evidence>
<dbReference type="EMBL" id="JAAAIN010002791">
    <property type="protein sequence ID" value="KAG0290039.1"/>
    <property type="molecule type" value="Genomic_DNA"/>
</dbReference>